<gene>
    <name evidence="1" type="ORF">FXB38_09140</name>
</gene>
<dbReference type="Proteomes" id="UP000324853">
    <property type="component" value="Unassembled WGS sequence"/>
</dbReference>
<dbReference type="EMBL" id="VSSR01000016">
    <property type="protein sequence ID" value="TYL85712.1"/>
    <property type="molecule type" value="Genomic_DNA"/>
</dbReference>
<accession>A0A5S4WYD9</accession>
<keyword evidence="2" id="KW-1185">Reference proteome</keyword>
<sequence length="253" mass="28813">MTYPQSTLQELAESERQMVLEAEARFGKHWVEARASSIFLSRCIVAIDHDRMHVGRFTAILKKHHLLAIMSAVRLHKSQAMWNLRQVLEAGAHAAFAIANPGDEHFFKWENGLLVLPPKLPGKRYDWLAQNHKPFSDAIKAKKDMLNESQTHANVVASHGVFRVEGDQAHAPFFDVEDEYHVKLDLWLAAAVALDVMKLFREVNQGRNVIEFIEGFDGHLTTLENRVVALMDEMKATERWQRAEAARLAAQND</sequence>
<evidence type="ECO:0000313" key="1">
    <source>
        <dbReference type="EMBL" id="TYL85712.1"/>
    </source>
</evidence>
<name>A0A5S4WYD9_9BRAD</name>
<dbReference type="OrthoDB" id="8443245at2"/>
<dbReference type="AlphaFoldDB" id="A0A5S4WYD9"/>
<organism evidence="1 2">
    <name type="scientific">Bradyrhizobium cytisi</name>
    <dbReference type="NCBI Taxonomy" id="515489"/>
    <lineage>
        <taxon>Bacteria</taxon>
        <taxon>Pseudomonadati</taxon>
        <taxon>Pseudomonadota</taxon>
        <taxon>Alphaproteobacteria</taxon>
        <taxon>Hyphomicrobiales</taxon>
        <taxon>Nitrobacteraceae</taxon>
        <taxon>Bradyrhizobium</taxon>
    </lineage>
</organism>
<protein>
    <submittedName>
        <fullName evidence="1">Uncharacterized protein</fullName>
    </submittedName>
</protein>
<proteinExistence type="predicted"/>
<evidence type="ECO:0000313" key="2">
    <source>
        <dbReference type="Proteomes" id="UP000324853"/>
    </source>
</evidence>
<dbReference type="RefSeq" id="WP_148750543.1">
    <property type="nucleotide sequence ID" value="NZ_VSSR01000016.1"/>
</dbReference>
<comment type="caution">
    <text evidence="1">The sequence shown here is derived from an EMBL/GenBank/DDBJ whole genome shotgun (WGS) entry which is preliminary data.</text>
</comment>
<reference evidence="1 2" key="1">
    <citation type="submission" date="2019-08" db="EMBL/GenBank/DDBJ databases">
        <title>Bradyrhizobium hipponensis sp. nov., a rhizobium isolated from a Lupinus angustifolius root nodule in Tunisia.</title>
        <authorList>
            <person name="Off K."/>
            <person name="Rejili M."/>
            <person name="Mars M."/>
            <person name="Brachmann A."/>
            <person name="Marin M."/>
        </authorList>
    </citation>
    <scope>NUCLEOTIDE SEQUENCE [LARGE SCALE GENOMIC DNA]</scope>
    <source>
        <strain evidence="1 2">CTAW11</strain>
    </source>
</reference>